<evidence type="ECO:0000256" key="1">
    <source>
        <dbReference type="ARBA" id="ARBA00022729"/>
    </source>
</evidence>
<dbReference type="Pfam" id="PF03480">
    <property type="entry name" value="DctP"/>
    <property type="match status" value="1"/>
</dbReference>
<evidence type="ECO:0000256" key="2">
    <source>
        <dbReference type="SAM" id="SignalP"/>
    </source>
</evidence>
<dbReference type="PANTHER" id="PTHR33376:SF18">
    <property type="entry name" value="2,3-DIKETO-L-GULONATE-BINDING PERIPLASMIC PROTEIN YIAO"/>
    <property type="match status" value="1"/>
</dbReference>
<dbReference type="AlphaFoldDB" id="A0A939J806"/>
<organism evidence="3 4">
    <name type="scientific">Roseibium limicola</name>
    <dbReference type="NCBI Taxonomy" id="2816037"/>
    <lineage>
        <taxon>Bacteria</taxon>
        <taxon>Pseudomonadati</taxon>
        <taxon>Pseudomonadota</taxon>
        <taxon>Alphaproteobacteria</taxon>
        <taxon>Hyphomicrobiales</taxon>
        <taxon>Stappiaceae</taxon>
        <taxon>Roseibium</taxon>
    </lineage>
</organism>
<dbReference type="GO" id="GO:0030246">
    <property type="term" value="F:carbohydrate binding"/>
    <property type="evidence" value="ECO:0007669"/>
    <property type="project" value="TreeGrafter"/>
</dbReference>
<dbReference type="InterPro" id="IPR018389">
    <property type="entry name" value="DctP_fam"/>
</dbReference>
<dbReference type="Proteomes" id="UP000664779">
    <property type="component" value="Unassembled WGS sequence"/>
</dbReference>
<dbReference type="Gene3D" id="3.40.190.170">
    <property type="entry name" value="Bacterial extracellular solute-binding protein, family 7"/>
    <property type="match status" value="1"/>
</dbReference>
<dbReference type="PIRSF" id="PIRSF006470">
    <property type="entry name" value="DctB"/>
    <property type="match status" value="1"/>
</dbReference>
<evidence type="ECO:0000313" key="3">
    <source>
        <dbReference type="EMBL" id="MBO0344364.1"/>
    </source>
</evidence>
<dbReference type="PANTHER" id="PTHR33376">
    <property type="match status" value="1"/>
</dbReference>
<dbReference type="GO" id="GO:0030288">
    <property type="term" value="C:outer membrane-bounded periplasmic space"/>
    <property type="evidence" value="ECO:0007669"/>
    <property type="project" value="InterPro"/>
</dbReference>
<accession>A0A939J806</accession>
<proteinExistence type="predicted"/>
<protein>
    <submittedName>
        <fullName evidence="3">DctP family TRAP transporter solute-binding subunit</fullName>
    </submittedName>
</protein>
<sequence length="352" mass="38125">MLFRRKLRKPNVSWEDSMKFNFVKLAAGTLLSIGLASAAHAQTIRLAHVDPDDWTASKKGAAAHVFKNIVEGETDLTVDLFPAGALGNEDELVNQAIDNVTQMVLISGAMSKVCPAASVLDIPYTFSSATIAWKVLDGEFGDALAEHCLEQTGLRTLAYGETGFRNFTNNTREIRKPEDMQGLKFRVQPIPLYLEMVNGLGGEPTPIAWTELPNALSTGVVDGQENPVGVIYNNGLHKLQKYMTLDGHVYAADFLVISDEFFSGLSAADQAVVKRAAVVAGNMGRSIQQWTSAEGVNKVQEEGMQVYSPTADEIAAFAEKAQPAVIDYLRGELGADAEWIDRLQTATASASE</sequence>
<feature type="chain" id="PRO_5036690925" evidence="2">
    <location>
        <begin position="42"/>
        <end position="352"/>
    </location>
</feature>
<dbReference type="GO" id="GO:0055085">
    <property type="term" value="P:transmembrane transport"/>
    <property type="evidence" value="ECO:0007669"/>
    <property type="project" value="InterPro"/>
</dbReference>
<keyword evidence="4" id="KW-1185">Reference proteome</keyword>
<reference evidence="3" key="1">
    <citation type="submission" date="2021-03" db="EMBL/GenBank/DDBJ databases">
        <title>Roseibium sp. CAU 1637 isolated from Incheon.</title>
        <authorList>
            <person name="Kim W."/>
        </authorList>
    </citation>
    <scope>NUCLEOTIDE SEQUENCE</scope>
    <source>
        <strain evidence="3">CAU 1637</strain>
    </source>
</reference>
<dbReference type="InterPro" id="IPR038404">
    <property type="entry name" value="TRAP_DctP_sf"/>
</dbReference>
<evidence type="ECO:0000313" key="4">
    <source>
        <dbReference type="Proteomes" id="UP000664779"/>
    </source>
</evidence>
<keyword evidence="1 2" id="KW-0732">Signal</keyword>
<dbReference type="NCBIfam" id="NF037995">
    <property type="entry name" value="TRAP_S1"/>
    <property type="match status" value="1"/>
</dbReference>
<feature type="signal peptide" evidence="2">
    <location>
        <begin position="1"/>
        <end position="41"/>
    </location>
</feature>
<gene>
    <name evidence="3" type="ORF">J0X15_03935</name>
</gene>
<name>A0A939J806_9HYPH</name>
<dbReference type="InterPro" id="IPR004682">
    <property type="entry name" value="TRAP_DctP"/>
</dbReference>
<dbReference type="NCBIfam" id="TIGR00787">
    <property type="entry name" value="dctP"/>
    <property type="match status" value="1"/>
</dbReference>
<dbReference type="EMBL" id="JAFLNF010000002">
    <property type="protein sequence ID" value="MBO0344364.1"/>
    <property type="molecule type" value="Genomic_DNA"/>
</dbReference>
<comment type="caution">
    <text evidence="3">The sequence shown here is derived from an EMBL/GenBank/DDBJ whole genome shotgun (WGS) entry which is preliminary data.</text>
</comment>